<dbReference type="Proteomes" id="UP001201873">
    <property type="component" value="Unassembled WGS sequence"/>
</dbReference>
<protein>
    <submittedName>
        <fullName evidence="1">Phytanoyl-CoA dioxygenase family protein</fullName>
    </submittedName>
</protein>
<sequence>MTVPGRRESEVEVMTAVSTLTDEEIQTFIDEGFVHVREAFPRDLADECRAILWRLTGLDPDNPAGWTRPVIRIDGSAEKPFQRAATTPRLHAAFDQLVGPGRWRPRGGLGTFPIRFPHPRDPGDAGWHMDGSYLPDGETWFWLNIRSRGRALLMLFLFSDVGPDDAPTRIKAGSHLDVPPFLAPGGERGRNGLELCGQMDAAGRLDSPDRPVVLATGRAGDVYLCHPFLIHAAQRHRGSVPRFIAQPPLDPVGLLDLDRADDTYSPVELAVRRGLGVTG</sequence>
<dbReference type="EMBL" id="JALKFT010000005">
    <property type="protein sequence ID" value="MCK9875441.1"/>
    <property type="molecule type" value="Genomic_DNA"/>
</dbReference>
<keyword evidence="1" id="KW-0560">Oxidoreductase</keyword>
<organism evidence="1 2">
    <name type="scientific">Frankia umida</name>
    <dbReference type="NCBI Taxonomy" id="573489"/>
    <lineage>
        <taxon>Bacteria</taxon>
        <taxon>Bacillati</taxon>
        <taxon>Actinomycetota</taxon>
        <taxon>Actinomycetes</taxon>
        <taxon>Frankiales</taxon>
        <taxon>Frankiaceae</taxon>
        <taxon>Frankia</taxon>
    </lineage>
</organism>
<comment type="caution">
    <text evidence="1">The sequence shown here is derived from an EMBL/GenBank/DDBJ whole genome shotgun (WGS) entry which is preliminary data.</text>
</comment>
<gene>
    <name evidence="1" type="ORF">MXD59_06550</name>
</gene>
<dbReference type="InterPro" id="IPR008775">
    <property type="entry name" value="Phytyl_CoA_dOase-like"/>
</dbReference>
<keyword evidence="1" id="KW-0223">Dioxygenase</keyword>
<evidence type="ECO:0000313" key="1">
    <source>
        <dbReference type="EMBL" id="MCK9875441.1"/>
    </source>
</evidence>
<proteinExistence type="predicted"/>
<reference evidence="1 2" key="1">
    <citation type="submission" date="2022-04" db="EMBL/GenBank/DDBJ databases">
        <title>Genome diversity in the genus Frankia.</title>
        <authorList>
            <person name="Carlos-Shanley C."/>
            <person name="Hahn D."/>
        </authorList>
    </citation>
    <scope>NUCLEOTIDE SEQUENCE [LARGE SCALE GENOMIC DNA]</scope>
    <source>
        <strain evidence="1 2">Ag45/Mut15</strain>
    </source>
</reference>
<name>A0ABT0JV73_9ACTN</name>
<keyword evidence="2" id="KW-1185">Reference proteome</keyword>
<dbReference type="GO" id="GO:0051213">
    <property type="term" value="F:dioxygenase activity"/>
    <property type="evidence" value="ECO:0007669"/>
    <property type="project" value="UniProtKB-KW"/>
</dbReference>
<dbReference type="Gene3D" id="2.60.120.620">
    <property type="entry name" value="q2cbj1_9rhob like domain"/>
    <property type="match status" value="1"/>
</dbReference>
<dbReference type="SUPFAM" id="SSF51197">
    <property type="entry name" value="Clavaminate synthase-like"/>
    <property type="match status" value="1"/>
</dbReference>
<accession>A0ABT0JV73</accession>
<dbReference type="Pfam" id="PF05721">
    <property type="entry name" value="PhyH"/>
    <property type="match status" value="1"/>
</dbReference>
<evidence type="ECO:0000313" key="2">
    <source>
        <dbReference type="Proteomes" id="UP001201873"/>
    </source>
</evidence>